<reference evidence="2" key="1">
    <citation type="submission" date="2022-10" db="EMBL/GenBank/DDBJ databases">
        <title>Culturing micro-colonial fungi from biological soil crusts in the Mojave desert and describing Neophaeococcomyces mojavensis, and introducing the new genera and species Taxawa tesnikishii.</title>
        <authorList>
            <person name="Kurbessoian T."/>
            <person name="Stajich J.E."/>
        </authorList>
    </citation>
    <scope>NUCLEOTIDE SEQUENCE</scope>
    <source>
        <strain evidence="2">TK_35</strain>
    </source>
</reference>
<accession>A0AA38YCT7</accession>
<dbReference type="EMBL" id="JAPDRN010000010">
    <property type="protein sequence ID" value="KAJ9642265.1"/>
    <property type="molecule type" value="Genomic_DNA"/>
</dbReference>
<comment type="caution">
    <text evidence="2">The sequence shown here is derived from an EMBL/GenBank/DDBJ whole genome shotgun (WGS) entry which is preliminary data.</text>
</comment>
<dbReference type="AlphaFoldDB" id="A0AA38YCT7"/>
<name>A0AA38YCT7_9EURO</name>
<evidence type="ECO:0000256" key="1">
    <source>
        <dbReference type="SAM" id="MobiDB-lite"/>
    </source>
</evidence>
<evidence type="ECO:0000313" key="2">
    <source>
        <dbReference type="EMBL" id="KAJ9642265.1"/>
    </source>
</evidence>
<organism evidence="2 3">
    <name type="scientific">Knufia peltigerae</name>
    <dbReference type="NCBI Taxonomy" id="1002370"/>
    <lineage>
        <taxon>Eukaryota</taxon>
        <taxon>Fungi</taxon>
        <taxon>Dikarya</taxon>
        <taxon>Ascomycota</taxon>
        <taxon>Pezizomycotina</taxon>
        <taxon>Eurotiomycetes</taxon>
        <taxon>Chaetothyriomycetidae</taxon>
        <taxon>Chaetothyriales</taxon>
        <taxon>Trichomeriaceae</taxon>
        <taxon>Knufia</taxon>
    </lineage>
</organism>
<protein>
    <submittedName>
        <fullName evidence="2">Uncharacterized protein</fullName>
    </submittedName>
</protein>
<dbReference type="Proteomes" id="UP001172681">
    <property type="component" value="Unassembled WGS sequence"/>
</dbReference>
<keyword evidence="3" id="KW-1185">Reference proteome</keyword>
<evidence type="ECO:0000313" key="3">
    <source>
        <dbReference type="Proteomes" id="UP001172681"/>
    </source>
</evidence>
<sequence>MQALPQLCRRAYIRPNLGCRSLSGRNGFDTLRPFSSSASLRAARKPPNMKPVRNRQNNLTRLNKGPSPLDNYYITLALGQKLTKLGFRSIPTVVKLFNHHRAELQRAKILHDRAVPVSLHNSQWTRTYEEALTSDEVALVLNPSILPHIFEAFGEADFHRQNVGKFAQLGYYSLCCAFEAGDLEAAIKVAFIEHQSKKVSSKVSGFIKQHAAKRSDWRTMSLWCELATEMSHSKEGAEANYLLAKELDTILEPSNRPMSRAEMFERYRPTWSLVHDSANHYLSHFDRDDPEGDPVQKDLDNAIRDGVKKWKDPKAAHELLLLPGEVKKFSDRWLSLLTMSAMEGSAEHCVRLALYHLGKDGWLNHHLDENDDWVVSDRKDKPKNWIGIEWLGLSAALENADASLKTRRYLRLALLLREHGLEKDAMPWLTAAKHDLEDQGLDTDREWIEYIDGFEQHWYNEEFMTRTSEDDWFLEDFEVESKNNAGEMLQKG</sequence>
<gene>
    <name evidence="2" type="ORF">H2204_002634</name>
</gene>
<proteinExistence type="predicted"/>
<feature type="region of interest" description="Disordered" evidence="1">
    <location>
        <begin position="37"/>
        <end position="62"/>
    </location>
</feature>